<evidence type="ECO:0000313" key="3">
    <source>
        <dbReference type="Proteomes" id="UP001600943"/>
    </source>
</evidence>
<evidence type="ECO:0000313" key="2">
    <source>
        <dbReference type="EMBL" id="GAA6410412.1"/>
    </source>
</evidence>
<protein>
    <submittedName>
        <fullName evidence="2">Uncharacterized protein</fullName>
    </submittedName>
</protein>
<dbReference type="RefSeq" id="WP_390408827.1">
    <property type="nucleotide sequence ID" value="NZ_BAABYW010000001.1"/>
</dbReference>
<gene>
    <name evidence="2" type="ORF">K040078D81_45290</name>
</gene>
<accession>A0ABQ0BG17</accession>
<keyword evidence="3" id="KW-1185">Reference proteome</keyword>
<name>A0ABQ0BG17_9FIRM</name>
<evidence type="ECO:0000256" key="1">
    <source>
        <dbReference type="SAM" id="Phobius"/>
    </source>
</evidence>
<dbReference type="Proteomes" id="UP001600943">
    <property type="component" value="Unassembled WGS sequence"/>
</dbReference>
<sequence>MDQEKNRISVLYGIGKKTVVMILLGSVIYIMVHHLGLADNLDFGAGAYYYADIPGFSKLINNNCYTSETPMWILILLFLIWGSFMYRLWIWLEKKS</sequence>
<organism evidence="2 3">
    <name type="scientific">Blautia hominis</name>
    <dbReference type="NCBI Taxonomy" id="2025493"/>
    <lineage>
        <taxon>Bacteria</taxon>
        <taxon>Bacillati</taxon>
        <taxon>Bacillota</taxon>
        <taxon>Clostridia</taxon>
        <taxon>Lachnospirales</taxon>
        <taxon>Lachnospiraceae</taxon>
        <taxon>Blautia</taxon>
    </lineage>
</organism>
<keyword evidence="1" id="KW-0472">Membrane</keyword>
<keyword evidence="1" id="KW-1133">Transmembrane helix</keyword>
<feature type="transmembrane region" description="Helical" evidence="1">
    <location>
        <begin position="20"/>
        <end position="38"/>
    </location>
</feature>
<reference evidence="2 3" key="1">
    <citation type="submission" date="2024-04" db="EMBL/GenBank/DDBJ databases">
        <title>Defined microbial consortia suppress multidrug-resistant proinflammatory Enterobacteriaceae via ecological control.</title>
        <authorList>
            <person name="Furuichi M."/>
            <person name="Kawaguchi T."/>
            <person name="Pust M."/>
            <person name="Yasuma K."/>
            <person name="Plichta D."/>
            <person name="Hasegawa N."/>
            <person name="Ohya T."/>
            <person name="Bhattarai S."/>
            <person name="Sasajima S."/>
            <person name="Aoto Y."/>
            <person name="Tuganbaev T."/>
            <person name="Yaginuma M."/>
            <person name="Ueda M."/>
            <person name="Okahashi N."/>
            <person name="Amafuji K."/>
            <person name="Kiridooshi Y."/>
            <person name="Sugita K."/>
            <person name="Strazar M."/>
            <person name="Skelly A."/>
            <person name="Suda W."/>
            <person name="Hattori M."/>
            <person name="Nakamoto N."/>
            <person name="Caballero S."/>
            <person name="Norman J."/>
            <person name="Olle B."/>
            <person name="Tanoue T."/>
            <person name="Arita M."/>
            <person name="Bucci V."/>
            <person name="Atarashi K."/>
            <person name="Xavier R."/>
            <person name="Honda K."/>
        </authorList>
    </citation>
    <scope>NUCLEOTIDE SEQUENCE [LARGE SCALE GENOMIC DNA]</scope>
    <source>
        <strain evidence="3">k04-0078-D8-1</strain>
    </source>
</reference>
<dbReference type="EMBL" id="BAABYW010000001">
    <property type="protein sequence ID" value="GAA6410412.1"/>
    <property type="molecule type" value="Genomic_DNA"/>
</dbReference>
<keyword evidence="1" id="KW-0812">Transmembrane</keyword>
<comment type="caution">
    <text evidence="2">The sequence shown here is derived from an EMBL/GenBank/DDBJ whole genome shotgun (WGS) entry which is preliminary data.</text>
</comment>
<proteinExistence type="predicted"/>
<feature type="transmembrane region" description="Helical" evidence="1">
    <location>
        <begin position="71"/>
        <end position="92"/>
    </location>
</feature>